<organism evidence="3 4">
    <name type="scientific">Thelohanellus kitauei</name>
    <name type="common">Myxosporean</name>
    <dbReference type="NCBI Taxonomy" id="669202"/>
    <lineage>
        <taxon>Eukaryota</taxon>
        <taxon>Metazoa</taxon>
        <taxon>Cnidaria</taxon>
        <taxon>Myxozoa</taxon>
        <taxon>Myxosporea</taxon>
        <taxon>Bivalvulida</taxon>
        <taxon>Platysporina</taxon>
        <taxon>Myxobolidae</taxon>
        <taxon>Thelohanellus</taxon>
    </lineage>
</organism>
<keyword evidence="1" id="KW-0511">Multifunctional enzyme</keyword>
<evidence type="ECO:0000259" key="2">
    <source>
        <dbReference type="Pfam" id="PF17919"/>
    </source>
</evidence>
<dbReference type="InterPro" id="IPR050951">
    <property type="entry name" value="Retrovirus_Pol_polyprotein"/>
</dbReference>
<sequence>MTIRVLENKTESRRPFSVPPKLQGALKEDIKRLLSDGIIRKALCAHCSSPAYPILKRNGNIRHVKILGQIISEAGIRKDISRIKDLQNPLEPKSKHQFQKMIGDTSAIAIGAVLYKHHRTIGFTSRRLTKAKSNHTNTELELLEIVKSLEHF</sequence>
<protein>
    <recommendedName>
        <fullName evidence="2">Reverse transcriptase/retrotransposon-derived protein RNase H-like domain-containing protein</fullName>
    </recommendedName>
</protein>
<dbReference type="InterPro" id="IPR041577">
    <property type="entry name" value="RT_RNaseH_2"/>
</dbReference>
<dbReference type="SUPFAM" id="SSF56672">
    <property type="entry name" value="DNA/RNA polymerases"/>
    <property type="match status" value="1"/>
</dbReference>
<name>A0A0C2MF43_THEKT</name>
<evidence type="ECO:0000313" key="3">
    <source>
        <dbReference type="EMBL" id="KII65756.1"/>
    </source>
</evidence>
<evidence type="ECO:0000313" key="4">
    <source>
        <dbReference type="Proteomes" id="UP000031668"/>
    </source>
</evidence>
<accession>A0A0C2MF43</accession>
<dbReference type="Gene3D" id="3.10.10.10">
    <property type="entry name" value="HIV Type 1 Reverse Transcriptase, subunit A, domain 1"/>
    <property type="match status" value="1"/>
</dbReference>
<evidence type="ECO:0000256" key="1">
    <source>
        <dbReference type="ARBA" id="ARBA00023268"/>
    </source>
</evidence>
<dbReference type="PANTHER" id="PTHR37984:SF5">
    <property type="entry name" value="PROTEIN NYNRIN-LIKE"/>
    <property type="match status" value="1"/>
</dbReference>
<dbReference type="InterPro" id="IPR043502">
    <property type="entry name" value="DNA/RNA_pol_sf"/>
</dbReference>
<keyword evidence="4" id="KW-1185">Reference proteome</keyword>
<comment type="caution">
    <text evidence="3">The sequence shown here is derived from an EMBL/GenBank/DDBJ whole genome shotgun (WGS) entry which is preliminary data.</text>
</comment>
<dbReference type="Proteomes" id="UP000031668">
    <property type="component" value="Unassembled WGS sequence"/>
</dbReference>
<proteinExistence type="predicted"/>
<gene>
    <name evidence="3" type="ORF">RF11_04389</name>
</gene>
<dbReference type="Pfam" id="PF17919">
    <property type="entry name" value="RT_RNaseH_2"/>
    <property type="match status" value="1"/>
</dbReference>
<dbReference type="OrthoDB" id="10058156at2759"/>
<feature type="domain" description="Reverse transcriptase/retrotransposon-derived protein RNase H-like" evidence="2">
    <location>
        <begin position="103"/>
        <end position="152"/>
    </location>
</feature>
<dbReference type="PANTHER" id="PTHR37984">
    <property type="entry name" value="PROTEIN CBG26694"/>
    <property type="match status" value="1"/>
</dbReference>
<dbReference type="EMBL" id="JWZT01003733">
    <property type="protein sequence ID" value="KII65756.1"/>
    <property type="molecule type" value="Genomic_DNA"/>
</dbReference>
<dbReference type="GO" id="GO:0003824">
    <property type="term" value="F:catalytic activity"/>
    <property type="evidence" value="ECO:0007669"/>
    <property type="project" value="UniProtKB-KW"/>
</dbReference>
<dbReference type="AlphaFoldDB" id="A0A0C2MF43"/>
<reference evidence="3 4" key="1">
    <citation type="journal article" date="2014" name="Genome Biol. Evol.">
        <title>The genome of the myxosporean Thelohanellus kitauei shows adaptations to nutrient acquisition within its fish host.</title>
        <authorList>
            <person name="Yang Y."/>
            <person name="Xiong J."/>
            <person name="Zhou Z."/>
            <person name="Huo F."/>
            <person name="Miao W."/>
            <person name="Ran C."/>
            <person name="Liu Y."/>
            <person name="Zhang J."/>
            <person name="Feng J."/>
            <person name="Wang M."/>
            <person name="Wang M."/>
            <person name="Wang L."/>
            <person name="Yao B."/>
        </authorList>
    </citation>
    <scope>NUCLEOTIDE SEQUENCE [LARGE SCALE GENOMIC DNA]</scope>
    <source>
        <strain evidence="3">Wuqing</strain>
    </source>
</reference>